<keyword evidence="2" id="KW-1185">Reference proteome</keyword>
<dbReference type="KEGG" id="rlc:K227x_58230"/>
<proteinExistence type="predicted"/>
<dbReference type="Proteomes" id="UP000318538">
    <property type="component" value="Chromosome"/>
</dbReference>
<dbReference type="OrthoDB" id="7889106at2"/>
<protein>
    <submittedName>
        <fullName evidence="1">Uncharacterized protein</fullName>
    </submittedName>
</protein>
<organism evidence="1 2">
    <name type="scientific">Rubripirellula lacrimiformis</name>
    <dbReference type="NCBI Taxonomy" id="1930273"/>
    <lineage>
        <taxon>Bacteria</taxon>
        <taxon>Pseudomonadati</taxon>
        <taxon>Planctomycetota</taxon>
        <taxon>Planctomycetia</taxon>
        <taxon>Pirellulales</taxon>
        <taxon>Pirellulaceae</taxon>
        <taxon>Rubripirellula</taxon>
    </lineage>
</organism>
<accession>A0A517NJT9</accession>
<dbReference type="EMBL" id="CP036525">
    <property type="protein sequence ID" value="QDT07396.1"/>
    <property type="molecule type" value="Genomic_DNA"/>
</dbReference>
<dbReference type="AlphaFoldDB" id="A0A517NJT9"/>
<evidence type="ECO:0000313" key="2">
    <source>
        <dbReference type="Proteomes" id="UP000318538"/>
    </source>
</evidence>
<name>A0A517NJT9_9BACT</name>
<gene>
    <name evidence="1" type="ORF">K227x_58230</name>
</gene>
<sequence>MSAVRHKPCLGKIFPKHVGIGEQAGKVFSVRIDPPAGMMRARTESEIDIQQWDDCQRCPEFESCYPLSMATLALQTAVAAHH</sequence>
<evidence type="ECO:0000313" key="1">
    <source>
        <dbReference type="EMBL" id="QDT07396.1"/>
    </source>
</evidence>
<reference evidence="1 2" key="1">
    <citation type="submission" date="2019-02" db="EMBL/GenBank/DDBJ databases">
        <title>Deep-cultivation of Planctomycetes and their phenomic and genomic characterization uncovers novel biology.</title>
        <authorList>
            <person name="Wiegand S."/>
            <person name="Jogler M."/>
            <person name="Boedeker C."/>
            <person name="Pinto D."/>
            <person name="Vollmers J."/>
            <person name="Rivas-Marin E."/>
            <person name="Kohn T."/>
            <person name="Peeters S.H."/>
            <person name="Heuer A."/>
            <person name="Rast P."/>
            <person name="Oberbeckmann S."/>
            <person name="Bunk B."/>
            <person name="Jeske O."/>
            <person name="Meyerdierks A."/>
            <person name="Storesund J.E."/>
            <person name="Kallscheuer N."/>
            <person name="Luecker S."/>
            <person name="Lage O.M."/>
            <person name="Pohl T."/>
            <person name="Merkel B.J."/>
            <person name="Hornburger P."/>
            <person name="Mueller R.-W."/>
            <person name="Bruemmer F."/>
            <person name="Labrenz M."/>
            <person name="Spormann A.M."/>
            <person name="Op den Camp H."/>
            <person name="Overmann J."/>
            <person name="Amann R."/>
            <person name="Jetten M.S.M."/>
            <person name="Mascher T."/>
            <person name="Medema M.H."/>
            <person name="Devos D.P."/>
            <person name="Kaster A.-K."/>
            <person name="Ovreas L."/>
            <person name="Rohde M."/>
            <person name="Galperin M.Y."/>
            <person name="Jogler C."/>
        </authorList>
    </citation>
    <scope>NUCLEOTIDE SEQUENCE [LARGE SCALE GENOMIC DNA]</scope>
    <source>
        <strain evidence="1 2">K22_7</strain>
    </source>
</reference>